<name>A0A1Y1VIC1_9FUNG</name>
<dbReference type="InterPro" id="IPR019775">
    <property type="entry name" value="WD40_repeat_CS"/>
</dbReference>
<feature type="repeat" description="WD" evidence="3">
    <location>
        <begin position="539"/>
        <end position="580"/>
    </location>
</feature>
<dbReference type="InterPro" id="IPR036322">
    <property type="entry name" value="WD40_repeat_dom_sf"/>
</dbReference>
<sequence>MSLVAISYNQVFGINNNINNNLFFIDEGMVMFSSGKHLVAYNVDHKVQRFFPICDEGEIDYIAQSLDKSLMVIIESNPGKILLHLFDILNLRKTLTYEIITDSNDKMEIIYASFTEEKYLLFIQTGKPNWTLFLYSFKQSKILSTADTCPEEDGIVKEVIPNYYSNRKTKKVSVVGGHYINVYEYGVSLTKMYTCRKLSQREVYCCHDWITSDSIAAGTSNGRILIYFRNILIQIINYYEDFKDCVPINYNEEDLKKKSIFDEDSKNSYSIQSLNKTKSYVSMANINMSNNNISEIKDDDYNEDDEIIQNKDINLLGTDNKNRIDIISANTTGFYVSGNNGILSNIQYILDKNKNTSSICQLIQSFILPSKTTRIKSIALSRYKEFMFVLTNYNQILKVNVELGSSDSNKFIPVTPAYHVGPVISIDICSRKPIIASCGVDKCVKIWNYFTGNCELDKTFQEGIYSVALHPSGLFMLIGFSDKLRLMSILIDDIRELKEFYIKNCNECKFCFGGHIFAAVNGTKIKLYSTWTYKCIGNLKGHNGKITSLYWTQNDNTLVSAGADGAVYVWDIRTMKRVSEYVCKKNSYNSAICNSDGSVVWVSGNDHIFQEIMGSQVTRELDYKVTFQKVLISYSGRMIFGGTNNGDIIPLRYPLISDTSEFYRYTAHSDSISSLGLTYDAQLLISAGRDGCIFIYNIIDRDENGPRIQSKIEFSNEVLVTRSDLEEQNINISELTRKIEELKLEHEYQMRLKDMNFNDTLKEIVERYTKEIDELKVSSVILKGEKEKVEILQSDKWAKFKQNNHNELQELDTKFTKQLIKQYDKYSKLKNKYQELQENCEIEIANTKNNEKDELLKLTQTLEKKIAKKSEEILKLKAKLKNNEIECNEFRKITEEDIDSEILLLNKKYQIELKNAIDKGFKLKGENGIMKKKFINLNKDIEDSKNEIVNLNNSINKLKSEIDYNENKLYLLKKEMIDRNYFIHDIDKKVFTIKRRNQQLEKEKYVLNYNITKLRQQIEPREAKMEQMKKCISEKNNLLCIVSEDRKRLENIIERMKNALNNKKEQYNKKHRQNHDLHIYFSRMLSDLNNAILYMQDQTVFKKAVQNLYKTYCKSEKYEDYYNTVTPEVINENKTQISVLNNKITDIKKEGAKTQKTINDEYKPLLDTNIAILGDIEKLRESNGLSNKFVIKRNTILQKNKRDEERKKQKGTIKAIATFKSELKQEYTDENNIMALEIKPINSINNNQQLIKTS</sequence>
<reference evidence="5 6" key="1">
    <citation type="submission" date="2016-08" db="EMBL/GenBank/DDBJ databases">
        <title>Genomes of anaerobic fungi encode conserved fungal cellulosomes for biomass hydrolysis.</title>
        <authorList>
            <consortium name="DOE Joint Genome Institute"/>
            <person name="Haitjema C.H."/>
            <person name="Gilmore S.P."/>
            <person name="Henske J.K."/>
            <person name="Solomon K.V."/>
            <person name="De Groot R."/>
            <person name="Kuo A."/>
            <person name="Mondo S.J."/>
            <person name="Salamov A.A."/>
            <person name="Labutti K."/>
            <person name="Zhao Z."/>
            <person name="Chiniquy J."/>
            <person name="Barry K."/>
            <person name="Brewer H.M."/>
            <person name="Purvine S.O."/>
            <person name="Wright A.T."/>
            <person name="Boxma B."/>
            <person name="Van Alen T."/>
            <person name="Hackstein J.H."/>
            <person name="Baker S.E."/>
            <person name="Grigoriev I.V."/>
            <person name="O'Malley M.A."/>
        </authorList>
    </citation>
    <scope>NUCLEOTIDE SEQUENCE [LARGE SCALE GENOMIC DNA]</scope>
    <source>
        <strain evidence="6">finn</strain>
    </source>
</reference>
<feature type="coiled-coil region" evidence="4">
    <location>
        <begin position="819"/>
        <end position="886"/>
    </location>
</feature>
<gene>
    <name evidence="5" type="ORF">BCR36DRAFT_177174</name>
</gene>
<keyword evidence="4" id="KW-0175">Coiled coil</keyword>
<dbReference type="AlphaFoldDB" id="A0A1Y1VIC1"/>
<dbReference type="InterPro" id="IPR011047">
    <property type="entry name" value="Quinoprotein_ADH-like_sf"/>
</dbReference>
<proteinExistence type="predicted"/>
<dbReference type="EMBL" id="MCFH01000008">
    <property type="protein sequence ID" value="ORX56083.1"/>
    <property type="molecule type" value="Genomic_DNA"/>
</dbReference>
<keyword evidence="1 3" id="KW-0853">WD repeat</keyword>
<evidence type="ECO:0000313" key="5">
    <source>
        <dbReference type="EMBL" id="ORX56083.1"/>
    </source>
</evidence>
<dbReference type="PANTHER" id="PTHR32215">
    <property type="entry name" value="CILIA- AND FLAGELLA-ASSOCIATED PROTEIN 57"/>
    <property type="match status" value="1"/>
</dbReference>
<evidence type="ECO:0000256" key="1">
    <source>
        <dbReference type="ARBA" id="ARBA00022574"/>
    </source>
</evidence>
<feature type="coiled-coil region" evidence="4">
    <location>
        <begin position="1042"/>
        <end position="1073"/>
    </location>
</feature>
<evidence type="ECO:0000256" key="4">
    <source>
        <dbReference type="SAM" id="Coils"/>
    </source>
</evidence>
<evidence type="ECO:0000256" key="3">
    <source>
        <dbReference type="PROSITE-ProRule" id="PRU00221"/>
    </source>
</evidence>
<dbReference type="PROSITE" id="PS00678">
    <property type="entry name" value="WD_REPEATS_1"/>
    <property type="match status" value="1"/>
</dbReference>
<dbReference type="SUPFAM" id="SSF50998">
    <property type="entry name" value="Quinoprotein alcohol dehydrogenase-like"/>
    <property type="match status" value="1"/>
</dbReference>
<dbReference type="PANTHER" id="PTHR32215:SF0">
    <property type="entry name" value="CILIA- AND FLAGELLA-ASSOCIATED PROTEIN 57"/>
    <property type="match status" value="1"/>
</dbReference>
<dbReference type="SMART" id="SM00320">
    <property type="entry name" value="WD40"/>
    <property type="match status" value="4"/>
</dbReference>
<dbReference type="PROSITE" id="PS50294">
    <property type="entry name" value="WD_REPEATS_REGION"/>
    <property type="match status" value="1"/>
</dbReference>
<dbReference type="Proteomes" id="UP000193719">
    <property type="component" value="Unassembled WGS sequence"/>
</dbReference>
<dbReference type="PROSITE" id="PS50082">
    <property type="entry name" value="WD_REPEATS_2"/>
    <property type="match status" value="2"/>
</dbReference>
<dbReference type="InterPro" id="IPR052993">
    <property type="entry name" value="CFA-57"/>
</dbReference>
<dbReference type="STRING" id="1754191.A0A1Y1VIC1"/>
<comment type="caution">
    <text evidence="5">The sequence shown here is derived from an EMBL/GenBank/DDBJ whole genome shotgun (WGS) entry which is preliminary data.</text>
</comment>
<keyword evidence="2" id="KW-0677">Repeat</keyword>
<organism evidence="5 6">
    <name type="scientific">Piromyces finnis</name>
    <dbReference type="NCBI Taxonomy" id="1754191"/>
    <lineage>
        <taxon>Eukaryota</taxon>
        <taxon>Fungi</taxon>
        <taxon>Fungi incertae sedis</taxon>
        <taxon>Chytridiomycota</taxon>
        <taxon>Chytridiomycota incertae sedis</taxon>
        <taxon>Neocallimastigomycetes</taxon>
        <taxon>Neocallimastigales</taxon>
        <taxon>Neocallimastigaceae</taxon>
        <taxon>Piromyces</taxon>
    </lineage>
</organism>
<feature type="repeat" description="WD" evidence="3">
    <location>
        <begin position="665"/>
        <end position="698"/>
    </location>
</feature>
<dbReference type="Pfam" id="PF00400">
    <property type="entry name" value="WD40"/>
    <property type="match status" value="3"/>
</dbReference>
<dbReference type="OrthoDB" id="10251741at2759"/>
<feature type="coiled-coil region" evidence="4">
    <location>
        <begin position="725"/>
        <end position="778"/>
    </location>
</feature>
<dbReference type="SUPFAM" id="SSF50978">
    <property type="entry name" value="WD40 repeat-like"/>
    <property type="match status" value="1"/>
</dbReference>
<dbReference type="Gene3D" id="2.130.10.10">
    <property type="entry name" value="YVTN repeat-like/Quinoprotein amine dehydrogenase"/>
    <property type="match status" value="2"/>
</dbReference>
<accession>A0A1Y1VIC1</accession>
<dbReference type="InterPro" id="IPR015943">
    <property type="entry name" value="WD40/YVTN_repeat-like_dom_sf"/>
</dbReference>
<evidence type="ECO:0000256" key="2">
    <source>
        <dbReference type="ARBA" id="ARBA00022737"/>
    </source>
</evidence>
<feature type="coiled-coil region" evidence="4">
    <location>
        <begin position="934"/>
        <end position="968"/>
    </location>
</feature>
<keyword evidence="6" id="KW-1185">Reference proteome</keyword>
<protein>
    <submittedName>
        <fullName evidence="5">WD40 repeat-like protein</fullName>
    </submittedName>
</protein>
<reference evidence="5 6" key="2">
    <citation type="submission" date="2016-08" db="EMBL/GenBank/DDBJ databases">
        <title>Pervasive Adenine N6-methylation of Active Genes in Fungi.</title>
        <authorList>
            <consortium name="DOE Joint Genome Institute"/>
            <person name="Mondo S.J."/>
            <person name="Dannebaum R.O."/>
            <person name="Kuo R.C."/>
            <person name="Labutti K."/>
            <person name="Haridas S."/>
            <person name="Kuo A."/>
            <person name="Salamov A."/>
            <person name="Ahrendt S.R."/>
            <person name="Lipzen A."/>
            <person name="Sullivan W."/>
            <person name="Andreopoulos W.B."/>
            <person name="Clum A."/>
            <person name="Lindquist E."/>
            <person name="Daum C."/>
            <person name="Ramamoorthy G.K."/>
            <person name="Gryganskyi A."/>
            <person name="Culley D."/>
            <person name="Magnuson J.K."/>
            <person name="James T.Y."/>
            <person name="O'Malley M.A."/>
            <person name="Stajich J.E."/>
            <person name="Spatafora J.W."/>
            <person name="Visel A."/>
            <person name="Grigoriev I.V."/>
        </authorList>
    </citation>
    <scope>NUCLEOTIDE SEQUENCE [LARGE SCALE GENOMIC DNA]</scope>
    <source>
        <strain evidence="6">finn</strain>
    </source>
</reference>
<dbReference type="InterPro" id="IPR001680">
    <property type="entry name" value="WD40_rpt"/>
</dbReference>
<evidence type="ECO:0000313" key="6">
    <source>
        <dbReference type="Proteomes" id="UP000193719"/>
    </source>
</evidence>